<evidence type="ECO:0000313" key="3">
    <source>
        <dbReference type="Proteomes" id="UP000295351"/>
    </source>
</evidence>
<feature type="domain" description="SnoaL-like" evidence="1">
    <location>
        <begin position="10"/>
        <end position="110"/>
    </location>
</feature>
<comment type="caution">
    <text evidence="2">The sequence shown here is derived from an EMBL/GenBank/DDBJ whole genome shotgun (WGS) entry which is preliminary data.</text>
</comment>
<keyword evidence="3" id="KW-1185">Reference proteome</keyword>
<dbReference type="Pfam" id="PF12680">
    <property type="entry name" value="SnoaL_2"/>
    <property type="match status" value="1"/>
</dbReference>
<dbReference type="InterPro" id="IPR037401">
    <property type="entry name" value="SnoaL-like"/>
</dbReference>
<accession>A0A4R2D3T6</accession>
<evidence type="ECO:0000313" key="2">
    <source>
        <dbReference type="EMBL" id="TCN48493.1"/>
    </source>
</evidence>
<dbReference type="RefSeq" id="WP_162852936.1">
    <property type="nucleotide sequence ID" value="NZ_BAABEI010000012.1"/>
</dbReference>
<name>A0A4R2D3T6_SHIGR</name>
<dbReference type="SUPFAM" id="SSF54427">
    <property type="entry name" value="NTF2-like"/>
    <property type="match status" value="1"/>
</dbReference>
<proteinExistence type="predicted"/>
<dbReference type="AlphaFoldDB" id="A0A4R2D3T6"/>
<evidence type="ECO:0000259" key="1">
    <source>
        <dbReference type="Pfam" id="PF12680"/>
    </source>
</evidence>
<keyword evidence="2" id="KW-0413">Isomerase</keyword>
<organism evidence="2 3">
    <name type="scientific">Shinella granuli</name>
    <dbReference type="NCBI Taxonomy" id="323621"/>
    <lineage>
        <taxon>Bacteria</taxon>
        <taxon>Pseudomonadati</taxon>
        <taxon>Pseudomonadota</taxon>
        <taxon>Alphaproteobacteria</taxon>
        <taxon>Hyphomicrobiales</taxon>
        <taxon>Rhizobiaceae</taxon>
        <taxon>Shinella</taxon>
    </lineage>
</organism>
<dbReference type="Gene3D" id="3.10.450.50">
    <property type="match status" value="1"/>
</dbReference>
<sequence>MANTESINHAVIEALNARDFAALAGKVHEDVSISGIGEGMDNGRDALRDRLARHFEAFDESYGDALVMSDALGNNVAIRLTARGRSAAGDAYSKEKILLLELEDGAITRIAFFTGS</sequence>
<dbReference type="Proteomes" id="UP000295351">
    <property type="component" value="Unassembled WGS sequence"/>
</dbReference>
<reference evidence="2 3" key="1">
    <citation type="submission" date="2019-03" db="EMBL/GenBank/DDBJ databases">
        <title>Genomic Encyclopedia of Type Strains, Phase IV (KMG-IV): sequencing the most valuable type-strain genomes for metagenomic binning, comparative biology and taxonomic classification.</title>
        <authorList>
            <person name="Goeker M."/>
        </authorList>
    </citation>
    <scope>NUCLEOTIDE SEQUENCE [LARGE SCALE GENOMIC DNA]</scope>
    <source>
        <strain evidence="2 3">DSM 18401</strain>
    </source>
</reference>
<gene>
    <name evidence="2" type="ORF">EV665_101227</name>
</gene>
<dbReference type="GO" id="GO:0016853">
    <property type="term" value="F:isomerase activity"/>
    <property type="evidence" value="ECO:0007669"/>
    <property type="project" value="UniProtKB-KW"/>
</dbReference>
<dbReference type="EMBL" id="SLVX01000001">
    <property type="protein sequence ID" value="TCN48493.1"/>
    <property type="molecule type" value="Genomic_DNA"/>
</dbReference>
<protein>
    <submittedName>
        <fullName evidence="2">Ketosteroid isomerase-like protein</fullName>
    </submittedName>
</protein>
<dbReference type="InterPro" id="IPR032710">
    <property type="entry name" value="NTF2-like_dom_sf"/>
</dbReference>